<dbReference type="Pfam" id="PF01812">
    <property type="entry name" value="5-FTHF_cyc-lig"/>
    <property type="match status" value="1"/>
</dbReference>
<gene>
    <name evidence="7" type="ORF">K461DRAFT_106855</name>
</gene>
<comment type="catalytic activity">
    <reaction evidence="4">
        <text>(6S)-5-formyl-5,6,7,8-tetrahydrofolate + ATP = (6R)-5,10-methenyltetrahydrofolate + ADP + phosphate</text>
        <dbReference type="Rhea" id="RHEA:10488"/>
        <dbReference type="ChEBI" id="CHEBI:30616"/>
        <dbReference type="ChEBI" id="CHEBI:43474"/>
        <dbReference type="ChEBI" id="CHEBI:57455"/>
        <dbReference type="ChEBI" id="CHEBI:57457"/>
        <dbReference type="ChEBI" id="CHEBI:456216"/>
        <dbReference type="EC" id="6.3.3.2"/>
    </reaction>
</comment>
<dbReference type="GO" id="GO:0009396">
    <property type="term" value="P:folic acid-containing compound biosynthetic process"/>
    <property type="evidence" value="ECO:0007669"/>
    <property type="project" value="TreeGrafter"/>
</dbReference>
<accession>A0A9P4MJ87</accession>
<protein>
    <recommendedName>
        <fullName evidence="5">5-formyltetrahydrofolate cyclo-ligase</fullName>
        <ecNumber evidence="5">6.3.3.2</ecNumber>
    </recommendedName>
</protein>
<keyword evidence="2" id="KW-0547">Nucleotide-binding</keyword>
<reference evidence="7" key="1">
    <citation type="journal article" date="2020" name="Stud. Mycol.">
        <title>101 Dothideomycetes genomes: a test case for predicting lifestyles and emergence of pathogens.</title>
        <authorList>
            <person name="Haridas S."/>
            <person name="Albert R."/>
            <person name="Binder M."/>
            <person name="Bloem J."/>
            <person name="Labutti K."/>
            <person name="Salamov A."/>
            <person name="Andreopoulos B."/>
            <person name="Baker S."/>
            <person name="Barry K."/>
            <person name="Bills G."/>
            <person name="Bluhm B."/>
            <person name="Cannon C."/>
            <person name="Castanera R."/>
            <person name="Culley D."/>
            <person name="Daum C."/>
            <person name="Ezra D."/>
            <person name="Gonzalez J."/>
            <person name="Henrissat B."/>
            <person name="Kuo A."/>
            <person name="Liang C."/>
            <person name="Lipzen A."/>
            <person name="Lutzoni F."/>
            <person name="Magnuson J."/>
            <person name="Mondo S."/>
            <person name="Nolan M."/>
            <person name="Ohm R."/>
            <person name="Pangilinan J."/>
            <person name="Park H.-J."/>
            <person name="Ramirez L."/>
            <person name="Alfaro M."/>
            <person name="Sun H."/>
            <person name="Tritt A."/>
            <person name="Yoshinaga Y."/>
            <person name="Zwiers L.-H."/>
            <person name="Turgeon B."/>
            <person name="Goodwin S."/>
            <person name="Spatafora J."/>
            <person name="Crous P."/>
            <person name="Grigoriev I."/>
        </authorList>
    </citation>
    <scope>NUCLEOTIDE SEQUENCE</scope>
    <source>
        <strain evidence="7">CBS 260.36</strain>
    </source>
</reference>
<name>A0A9P4MJ87_9PEZI</name>
<dbReference type="PANTHER" id="PTHR23407">
    <property type="entry name" value="ATPASE INHIBITOR/5-FORMYLTETRAHYDROFOLATE CYCLO-LIGASE"/>
    <property type="match status" value="1"/>
</dbReference>
<keyword evidence="7" id="KW-0808">Transferase</keyword>
<proteinExistence type="inferred from homology"/>
<dbReference type="Proteomes" id="UP000799439">
    <property type="component" value="Unassembled WGS sequence"/>
</dbReference>
<comment type="caution">
    <text evidence="7">The sequence shown here is derived from an EMBL/GenBank/DDBJ whole genome shotgun (WGS) entry which is preliminary data.</text>
</comment>
<feature type="region of interest" description="Disordered" evidence="6">
    <location>
        <begin position="1"/>
        <end position="50"/>
    </location>
</feature>
<dbReference type="EC" id="6.3.3.2" evidence="5"/>
<dbReference type="SUPFAM" id="SSF100950">
    <property type="entry name" value="NagB/RpiA/CoA transferase-like"/>
    <property type="match status" value="1"/>
</dbReference>
<keyword evidence="3" id="KW-0067">ATP-binding</keyword>
<evidence type="ECO:0000256" key="3">
    <source>
        <dbReference type="ARBA" id="ARBA00022840"/>
    </source>
</evidence>
<evidence type="ECO:0000313" key="7">
    <source>
        <dbReference type="EMBL" id="KAF2155037.1"/>
    </source>
</evidence>
<evidence type="ECO:0000256" key="4">
    <source>
        <dbReference type="ARBA" id="ARBA00036539"/>
    </source>
</evidence>
<dbReference type="GO" id="GO:0016740">
    <property type="term" value="F:transferase activity"/>
    <property type="evidence" value="ECO:0007669"/>
    <property type="project" value="UniProtKB-KW"/>
</dbReference>
<dbReference type="Gene3D" id="3.40.50.10420">
    <property type="entry name" value="NagB/RpiA/CoA transferase-like"/>
    <property type="match status" value="1"/>
</dbReference>
<evidence type="ECO:0000256" key="1">
    <source>
        <dbReference type="ARBA" id="ARBA00010638"/>
    </source>
</evidence>
<dbReference type="InterPro" id="IPR002698">
    <property type="entry name" value="FTHF_cligase"/>
</dbReference>
<evidence type="ECO:0000256" key="5">
    <source>
        <dbReference type="ARBA" id="ARBA00038966"/>
    </source>
</evidence>
<dbReference type="PANTHER" id="PTHR23407:SF1">
    <property type="entry name" value="5-FORMYLTETRAHYDROFOLATE CYCLO-LIGASE"/>
    <property type="match status" value="1"/>
</dbReference>
<evidence type="ECO:0000313" key="8">
    <source>
        <dbReference type="Proteomes" id="UP000799439"/>
    </source>
</evidence>
<dbReference type="EMBL" id="ML996083">
    <property type="protein sequence ID" value="KAF2155037.1"/>
    <property type="molecule type" value="Genomic_DNA"/>
</dbReference>
<dbReference type="OrthoDB" id="2015992at2759"/>
<dbReference type="InterPro" id="IPR024185">
    <property type="entry name" value="FTHF_cligase-like_sf"/>
</dbReference>
<sequence length="380" mass="41888">MLRKKERREMGEVRDGNLGTLRASKRQKTKAKGETAGRGPCANRSPSDDDCPYGNSRLLPVRCATLYGNRVLHNFNADRINAVGGRQNHAMIGTARACALRLKLPAQPSVLHHTLRQMATTPAAGRVTVPVGQEAKTKAAWRKAFKNVISRLSADQVEKQSAKATSTLRDLLVYKNARSISVFLSMPGAELQTAAIVTHALQSGKDVFVPFITRKPPVMDMLQLRDEQDFRSLQPDKWGIPSLDAATVDQRINCLGFKGVGTTNITDCQGRGLDLVLMPAVAFDQNFNRLGHGKGYYDKFLTQYYKIVKQNGSSFSTPYLSKCPIHSYLGFDPAYIAAVGLALEEQILHSPHKLPAESWDVKVDAILFGGEFRPRVSPPD</sequence>
<organism evidence="7 8">
    <name type="scientific">Myriangium duriaei CBS 260.36</name>
    <dbReference type="NCBI Taxonomy" id="1168546"/>
    <lineage>
        <taxon>Eukaryota</taxon>
        <taxon>Fungi</taxon>
        <taxon>Dikarya</taxon>
        <taxon>Ascomycota</taxon>
        <taxon>Pezizomycotina</taxon>
        <taxon>Dothideomycetes</taxon>
        <taxon>Dothideomycetidae</taxon>
        <taxon>Myriangiales</taxon>
        <taxon>Myriangiaceae</taxon>
        <taxon>Myriangium</taxon>
    </lineage>
</organism>
<evidence type="ECO:0000256" key="6">
    <source>
        <dbReference type="SAM" id="MobiDB-lite"/>
    </source>
</evidence>
<evidence type="ECO:0000256" key="2">
    <source>
        <dbReference type="ARBA" id="ARBA00022741"/>
    </source>
</evidence>
<dbReference type="GO" id="GO:0035999">
    <property type="term" value="P:tetrahydrofolate interconversion"/>
    <property type="evidence" value="ECO:0007669"/>
    <property type="project" value="TreeGrafter"/>
</dbReference>
<comment type="similarity">
    <text evidence="1">Belongs to the 5-formyltetrahydrofolate cyclo-ligase family.</text>
</comment>
<dbReference type="GO" id="GO:0005739">
    <property type="term" value="C:mitochondrion"/>
    <property type="evidence" value="ECO:0007669"/>
    <property type="project" value="TreeGrafter"/>
</dbReference>
<dbReference type="GO" id="GO:0030272">
    <property type="term" value="F:5-formyltetrahydrofolate cyclo-ligase activity"/>
    <property type="evidence" value="ECO:0007669"/>
    <property type="project" value="UniProtKB-EC"/>
</dbReference>
<keyword evidence="8" id="KW-1185">Reference proteome</keyword>
<dbReference type="AlphaFoldDB" id="A0A9P4MJ87"/>
<dbReference type="GO" id="GO:0005524">
    <property type="term" value="F:ATP binding"/>
    <property type="evidence" value="ECO:0007669"/>
    <property type="project" value="UniProtKB-KW"/>
</dbReference>
<dbReference type="InterPro" id="IPR037171">
    <property type="entry name" value="NagB/RpiA_transferase-like"/>
</dbReference>